<dbReference type="GO" id="GO:0016491">
    <property type="term" value="F:oxidoreductase activity"/>
    <property type="evidence" value="ECO:0007669"/>
    <property type="project" value="UniProtKB-KW"/>
</dbReference>
<reference evidence="7 8" key="1">
    <citation type="submission" date="2020-12" db="EMBL/GenBank/DDBJ databases">
        <title>FDA dAtabase for Regulatory Grade micrObial Sequences (FDA-ARGOS): Supporting development and validation of Infectious Disease Dx tests.</title>
        <authorList>
            <person name="Sproer C."/>
            <person name="Gronow S."/>
            <person name="Severitt S."/>
            <person name="Schroder I."/>
            <person name="Tallon L."/>
            <person name="Sadzewicz L."/>
            <person name="Zhao X."/>
            <person name="Boylan J."/>
            <person name="Ott S."/>
            <person name="Bowen H."/>
            <person name="Vavikolanu K."/>
            <person name="Mehta A."/>
            <person name="Aluvathingal J."/>
            <person name="Nadendla S."/>
            <person name="Lowell S."/>
            <person name="Myers T."/>
            <person name="Yan Y."/>
            <person name="Sichtig H."/>
        </authorList>
    </citation>
    <scope>NUCLEOTIDE SEQUENCE [LARGE SCALE GENOMIC DNA]</scope>
    <source>
        <strain evidence="7 8">FDAARGOS_990</strain>
    </source>
</reference>
<dbReference type="InterPro" id="IPR046867">
    <property type="entry name" value="AldOxase/xan_DH_MoCoBD2"/>
</dbReference>
<dbReference type="InterPro" id="IPR002888">
    <property type="entry name" value="2Fe-2S-bd"/>
</dbReference>
<sequence>MTTTAHTPPATAPKRPSATVDGRTVAVSPEPGQCLRTWLREQGSTGVKKGCDGGDCGACTVIVDDEAIHSCLYPAHRIAGKSVTTIQGLGTPEDLHPVQENFLAAGGFQCGFCTAGMICTVAAMTEADKKDLPRSLKGNVCRCTGYRTIEDAVAGHRNVDPGFRGIGANTGALAGPGVVTGTVRYTMDMQPDELPAPLLHGALVHATRAHARILAIDTARALAEPGVIAVLTHEDAPAKRFSTAQHEIVEDDPKDTRVFDDVVRYYGQRVAVVVAETQRAAERGVRLVDIEYEDLPAVFDVELADAPDAPAIHPDAGPDAGIARPGDNVLAEVHHEIGDVEAALAASAVTHEATYRTQRLSHMALETHGAIAWTDDEGRFVVRSSTQVPFLVRRALSEIFDLDPDRVRVYCERVGGGFGGKQEVLCEDVALLASMATGRPVRLELSRKEVFTATTVRHPFRMRMRAGADETGTLTALAVDVRSNTGAYGNHGPGVLFHGVGESVAVYNAPHKKVDAMVLYTNTMPSGAFRGYGLSQMIFAVESTITALADKLGIDELEMRRKNIIGPADPMLSAHDEPEEDLLIGSYGLDQCIDLVSSALDRGRTRWAEHVAAGHGEDLGEEWNIGEGHAIAMIATAPPRGHIAHAHITLGEGGTYELRVGTAEFGNGTSTVHAQLASTLLGTTTDRITLRQSDSDVVEHDTGAFGSTGTTIAGKANDLATKDLIARLQALAAPHLGARPEEVEIAGDFACVRVPADLNARFAQVVGPAGGRRAVHLDELLRESLATTGEAPTGSGYWGGEPRSVAFNVHGFRVAVNMSTGEVRILQSVHAADAGVVMNPHQCRGQVEGGVAQAIGAALYERIIVDEETGRPVTDILRQYKAPNFADIPRTEVHFADTHDAVGPQGAKSMSESPFNPVAPALANAIRHATGVHFTTTPLTRDAIYAGLAEAGVLQR</sequence>
<dbReference type="InterPro" id="IPR008274">
    <property type="entry name" value="AldOxase/xan_DH_MoCoBD1"/>
</dbReference>
<dbReference type="Gene3D" id="3.10.20.30">
    <property type="match status" value="1"/>
</dbReference>
<feature type="region of interest" description="Disordered" evidence="5">
    <location>
        <begin position="1"/>
        <end position="26"/>
    </location>
</feature>
<dbReference type="InterPro" id="IPR037165">
    <property type="entry name" value="AldOxase/xan_DH_Mopterin-bd_sf"/>
</dbReference>
<dbReference type="Pfam" id="PF00111">
    <property type="entry name" value="Fer2"/>
    <property type="match status" value="1"/>
</dbReference>
<dbReference type="InterPro" id="IPR036010">
    <property type="entry name" value="2Fe-2S_ferredoxin-like_sf"/>
</dbReference>
<dbReference type="SUPFAM" id="SSF54665">
    <property type="entry name" value="CO dehydrogenase molybdoprotein N-domain-like"/>
    <property type="match status" value="1"/>
</dbReference>
<dbReference type="SUPFAM" id="SSF47741">
    <property type="entry name" value="CO dehydrogenase ISP C-domain like"/>
    <property type="match status" value="1"/>
</dbReference>
<keyword evidence="3" id="KW-0560">Oxidoreductase</keyword>
<dbReference type="PROSITE" id="PS00197">
    <property type="entry name" value="2FE2S_FER_1"/>
    <property type="match status" value="1"/>
</dbReference>
<dbReference type="PIRSF" id="PIRSF000127">
    <property type="entry name" value="Xanthine_DH"/>
    <property type="match status" value="1"/>
</dbReference>
<evidence type="ECO:0000256" key="1">
    <source>
        <dbReference type="ARBA" id="ARBA00006849"/>
    </source>
</evidence>
<keyword evidence="2" id="KW-0479">Metal-binding</keyword>
<dbReference type="AlphaFoldDB" id="A0A7T4DKR1"/>
<dbReference type="Gene3D" id="3.30.365.10">
    <property type="entry name" value="Aldehyde oxidase/xanthine dehydrogenase, molybdopterin binding domain"/>
    <property type="match status" value="4"/>
</dbReference>
<gene>
    <name evidence="7" type="ORF">I6H47_03370</name>
</gene>
<name>A0A7T4DKR1_9MICO</name>
<evidence type="ECO:0000256" key="5">
    <source>
        <dbReference type="SAM" id="MobiDB-lite"/>
    </source>
</evidence>
<dbReference type="InterPro" id="IPR012675">
    <property type="entry name" value="Beta-grasp_dom_sf"/>
</dbReference>
<evidence type="ECO:0000256" key="4">
    <source>
        <dbReference type="ARBA" id="ARBA00023004"/>
    </source>
</evidence>
<accession>A0A7T4DKR1</accession>
<dbReference type="Gene3D" id="1.10.150.120">
    <property type="entry name" value="[2Fe-2S]-binding domain"/>
    <property type="match status" value="1"/>
</dbReference>
<dbReference type="Pfam" id="PF01315">
    <property type="entry name" value="Ald_Xan_dh_C"/>
    <property type="match status" value="1"/>
</dbReference>
<proteinExistence type="inferred from homology"/>
<dbReference type="SUPFAM" id="SSF54292">
    <property type="entry name" value="2Fe-2S ferredoxin-like"/>
    <property type="match status" value="1"/>
</dbReference>
<dbReference type="EMBL" id="CP065989">
    <property type="protein sequence ID" value="QQB15019.1"/>
    <property type="molecule type" value="Genomic_DNA"/>
</dbReference>
<evidence type="ECO:0000313" key="7">
    <source>
        <dbReference type="EMBL" id="QQB15019.1"/>
    </source>
</evidence>
<dbReference type="Proteomes" id="UP000595374">
    <property type="component" value="Chromosome"/>
</dbReference>
<dbReference type="Gene3D" id="3.90.1170.50">
    <property type="entry name" value="Aldehyde oxidase/xanthine dehydrogenase, a/b hammerhead"/>
    <property type="match status" value="1"/>
</dbReference>
<dbReference type="Pfam" id="PF20256">
    <property type="entry name" value="MoCoBD_2"/>
    <property type="match status" value="1"/>
</dbReference>
<evidence type="ECO:0000313" key="8">
    <source>
        <dbReference type="Proteomes" id="UP000595374"/>
    </source>
</evidence>
<dbReference type="InterPro" id="IPR001041">
    <property type="entry name" value="2Fe-2S_ferredoxin-type"/>
</dbReference>
<dbReference type="SMART" id="SM01008">
    <property type="entry name" value="Ald_Xan_dh_C"/>
    <property type="match status" value="1"/>
</dbReference>
<keyword evidence="4" id="KW-0408">Iron</keyword>
<dbReference type="InterPro" id="IPR006058">
    <property type="entry name" value="2Fe2S_fd_BS"/>
</dbReference>
<feature type="compositionally biased region" description="Low complexity" evidence="5">
    <location>
        <begin position="1"/>
        <end position="13"/>
    </location>
</feature>
<dbReference type="InterPro" id="IPR036884">
    <property type="entry name" value="2Fe-2S-bd_dom_sf"/>
</dbReference>
<dbReference type="CDD" id="cd00207">
    <property type="entry name" value="fer2"/>
    <property type="match status" value="1"/>
</dbReference>
<evidence type="ECO:0000256" key="2">
    <source>
        <dbReference type="ARBA" id="ARBA00022723"/>
    </source>
</evidence>
<evidence type="ECO:0000256" key="3">
    <source>
        <dbReference type="ARBA" id="ARBA00023002"/>
    </source>
</evidence>
<dbReference type="Pfam" id="PF02738">
    <property type="entry name" value="MoCoBD_1"/>
    <property type="match status" value="1"/>
</dbReference>
<dbReference type="PANTHER" id="PTHR11908:SF157">
    <property type="entry name" value="XANTHINE DEHYDROGENASE SUBUNIT D-RELATED"/>
    <property type="match status" value="1"/>
</dbReference>
<dbReference type="InterPro" id="IPR000674">
    <property type="entry name" value="Ald_Oxase/Xan_DH_a/b"/>
</dbReference>
<organism evidence="7 8">
    <name type="scientific">Brevibacterium casei</name>
    <dbReference type="NCBI Taxonomy" id="33889"/>
    <lineage>
        <taxon>Bacteria</taxon>
        <taxon>Bacillati</taxon>
        <taxon>Actinomycetota</taxon>
        <taxon>Actinomycetes</taxon>
        <taxon>Micrococcales</taxon>
        <taxon>Brevibacteriaceae</taxon>
        <taxon>Brevibacterium</taxon>
    </lineage>
</organism>
<dbReference type="PANTHER" id="PTHR11908">
    <property type="entry name" value="XANTHINE DEHYDROGENASE"/>
    <property type="match status" value="1"/>
</dbReference>
<dbReference type="InterPro" id="IPR036856">
    <property type="entry name" value="Ald_Oxase/Xan_DH_a/b_sf"/>
</dbReference>
<dbReference type="SUPFAM" id="SSF56003">
    <property type="entry name" value="Molybdenum cofactor-binding domain"/>
    <property type="match status" value="1"/>
</dbReference>
<evidence type="ECO:0000259" key="6">
    <source>
        <dbReference type="PROSITE" id="PS51085"/>
    </source>
</evidence>
<dbReference type="GO" id="GO:0051537">
    <property type="term" value="F:2 iron, 2 sulfur cluster binding"/>
    <property type="evidence" value="ECO:0007669"/>
    <property type="project" value="InterPro"/>
</dbReference>
<feature type="domain" description="2Fe-2S ferredoxin-type" evidence="6">
    <location>
        <begin position="14"/>
        <end position="89"/>
    </location>
</feature>
<protein>
    <submittedName>
        <fullName evidence="7">Molybdopterin-dependent oxidoreductase</fullName>
    </submittedName>
</protein>
<dbReference type="RefSeq" id="WP_198500050.1">
    <property type="nucleotide sequence ID" value="NZ_CP065989.1"/>
</dbReference>
<dbReference type="InterPro" id="IPR016208">
    <property type="entry name" value="Ald_Oxase/xanthine_DH-like"/>
</dbReference>
<dbReference type="PROSITE" id="PS51085">
    <property type="entry name" value="2FE2S_FER_2"/>
    <property type="match status" value="1"/>
</dbReference>
<comment type="similarity">
    <text evidence="1">Belongs to the xanthine dehydrogenase family.</text>
</comment>
<dbReference type="Pfam" id="PF01799">
    <property type="entry name" value="Fer2_2"/>
    <property type="match status" value="1"/>
</dbReference>
<dbReference type="GO" id="GO:0005506">
    <property type="term" value="F:iron ion binding"/>
    <property type="evidence" value="ECO:0007669"/>
    <property type="project" value="InterPro"/>
</dbReference>